<evidence type="ECO:0000313" key="3">
    <source>
        <dbReference type="RefSeq" id="XP_031551698.1"/>
    </source>
</evidence>
<dbReference type="OrthoDB" id="5995692at2759"/>
<feature type="region of interest" description="Disordered" evidence="1">
    <location>
        <begin position="1"/>
        <end position="84"/>
    </location>
</feature>
<reference evidence="3" key="1">
    <citation type="submission" date="2025-08" db="UniProtKB">
        <authorList>
            <consortium name="RefSeq"/>
        </authorList>
    </citation>
    <scope>IDENTIFICATION</scope>
    <source>
        <tissue evidence="3">Tentacle</tissue>
    </source>
</reference>
<sequence>MASNQEIVDQSSSNIDVMVVPESPDVAPNSPSLIGGLTNDQAAGTSTGDAGTSKKDEQPARKRIRIDLDEDSEEEGEEDEESKKDLEDLLNNYTKSKITALICNLHMHQIFTKIYNLIQISLLENEIVIEPLGRPKHRLRTILRGPVVDLEKIESKIRLDRQSLIAVVPHDFETRVITIP</sequence>
<accession>A0A6P8H8Y5</accession>
<dbReference type="GeneID" id="116288974"/>
<organism evidence="2 3">
    <name type="scientific">Actinia tenebrosa</name>
    <name type="common">Australian red waratah sea anemone</name>
    <dbReference type="NCBI Taxonomy" id="6105"/>
    <lineage>
        <taxon>Eukaryota</taxon>
        <taxon>Metazoa</taxon>
        <taxon>Cnidaria</taxon>
        <taxon>Anthozoa</taxon>
        <taxon>Hexacorallia</taxon>
        <taxon>Actiniaria</taxon>
        <taxon>Actiniidae</taxon>
        <taxon>Actinia</taxon>
    </lineage>
</organism>
<dbReference type="Proteomes" id="UP000515163">
    <property type="component" value="Unplaced"/>
</dbReference>
<evidence type="ECO:0000256" key="1">
    <source>
        <dbReference type="SAM" id="MobiDB-lite"/>
    </source>
</evidence>
<gene>
    <name evidence="3" type="primary">LOC116288974</name>
</gene>
<dbReference type="AlphaFoldDB" id="A0A6P8H8Y5"/>
<evidence type="ECO:0000313" key="2">
    <source>
        <dbReference type="Proteomes" id="UP000515163"/>
    </source>
</evidence>
<feature type="compositionally biased region" description="Acidic residues" evidence="1">
    <location>
        <begin position="68"/>
        <end position="80"/>
    </location>
</feature>
<dbReference type="RefSeq" id="XP_031551698.1">
    <property type="nucleotide sequence ID" value="XM_031695838.1"/>
</dbReference>
<proteinExistence type="predicted"/>
<feature type="compositionally biased region" description="Polar residues" evidence="1">
    <location>
        <begin position="38"/>
        <end position="50"/>
    </location>
</feature>
<feature type="compositionally biased region" description="Polar residues" evidence="1">
    <location>
        <begin position="1"/>
        <end position="15"/>
    </location>
</feature>
<protein>
    <submittedName>
        <fullName evidence="3">Uncharacterized protein LOC116288974 isoform X2</fullName>
    </submittedName>
</protein>
<keyword evidence="2" id="KW-1185">Reference proteome</keyword>
<name>A0A6P8H8Y5_ACTTE</name>